<evidence type="ECO:0000313" key="15">
    <source>
        <dbReference type="EMBL" id="MBO8458268.1"/>
    </source>
</evidence>
<dbReference type="InterPro" id="IPR027379">
    <property type="entry name" value="CLS_N"/>
</dbReference>
<evidence type="ECO:0000313" key="16">
    <source>
        <dbReference type="Proteomes" id="UP000823638"/>
    </source>
</evidence>
<evidence type="ECO:0000256" key="2">
    <source>
        <dbReference type="ARBA" id="ARBA00022475"/>
    </source>
</evidence>
<proteinExistence type="predicted"/>
<dbReference type="EMBL" id="JADIMM010000099">
    <property type="protein sequence ID" value="MBO8458268.1"/>
    <property type="molecule type" value="Genomic_DNA"/>
</dbReference>
<dbReference type="PROSITE" id="PS50035">
    <property type="entry name" value="PLD"/>
    <property type="match status" value="2"/>
</dbReference>
<dbReference type="InterPro" id="IPR025202">
    <property type="entry name" value="PLD-like_dom"/>
</dbReference>
<evidence type="ECO:0000256" key="11">
    <source>
        <dbReference type="ARBA" id="ARBA00023264"/>
    </source>
</evidence>
<dbReference type="CDD" id="cd09110">
    <property type="entry name" value="PLDc_CLS_1"/>
    <property type="match status" value="1"/>
</dbReference>
<keyword evidence="4" id="KW-0808">Transferase</keyword>
<dbReference type="GO" id="GO:0005886">
    <property type="term" value="C:plasma membrane"/>
    <property type="evidence" value="ECO:0007669"/>
    <property type="project" value="UniProtKB-SubCell"/>
</dbReference>
<evidence type="ECO:0000256" key="13">
    <source>
        <dbReference type="SAM" id="Phobius"/>
    </source>
</evidence>
<dbReference type="SMART" id="SM00155">
    <property type="entry name" value="PLDc"/>
    <property type="match status" value="2"/>
</dbReference>
<dbReference type="PANTHER" id="PTHR21248:SF22">
    <property type="entry name" value="PHOSPHOLIPASE D"/>
    <property type="match status" value="1"/>
</dbReference>
<accession>A0A9D9N302</accession>
<reference evidence="15" key="2">
    <citation type="journal article" date="2021" name="PeerJ">
        <title>Extensive microbial diversity within the chicken gut microbiome revealed by metagenomics and culture.</title>
        <authorList>
            <person name="Gilroy R."/>
            <person name="Ravi A."/>
            <person name="Getino M."/>
            <person name="Pursley I."/>
            <person name="Horton D.L."/>
            <person name="Alikhan N.F."/>
            <person name="Baker D."/>
            <person name="Gharbi K."/>
            <person name="Hall N."/>
            <person name="Watson M."/>
            <person name="Adriaenssens E.M."/>
            <person name="Foster-Nyarko E."/>
            <person name="Jarju S."/>
            <person name="Secka A."/>
            <person name="Antonio M."/>
            <person name="Oren A."/>
            <person name="Chaudhuri R.R."/>
            <person name="La Ragione R."/>
            <person name="Hildebrand F."/>
            <person name="Pallen M.J."/>
        </authorList>
    </citation>
    <scope>NUCLEOTIDE SEQUENCE</scope>
    <source>
        <strain evidence="15">10532</strain>
    </source>
</reference>
<evidence type="ECO:0000256" key="10">
    <source>
        <dbReference type="ARBA" id="ARBA00023209"/>
    </source>
</evidence>
<evidence type="ECO:0000256" key="3">
    <source>
        <dbReference type="ARBA" id="ARBA00022516"/>
    </source>
</evidence>
<reference evidence="15" key="1">
    <citation type="submission" date="2020-10" db="EMBL/GenBank/DDBJ databases">
        <authorList>
            <person name="Gilroy R."/>
        </authorList>
    </citation>
    <scope>NUCLEOTIDE SEQUENCE</scope>
    <source>
        <strain evidence="15">10532</strain>
    </source>
</reference>
<name>A0A9D9N302_9SPIR</name>
<evidence type="ECO:0000259" key="14">
    <source>
        <dbReference type="PROSITE" id="PS50035"/>
    </source>
</evidence>
<dbReference type="NCBIfam" id="TIGR04265">
    <property type="entry name" value="bac_cardiolipin"/>
    <property type="match status" value="1"/>
</dbReference>
<dbReference type="SUPFAM" id="SSF56024">
    <property type="entry name" value="Phospholipase D/nuclease"/>
    <property type="match status" value="2"/>
</dbReference>
<keyword evidence="5 13" id="KW-0812">Transmembrane</keyword>
<protein>
    <recommendedName>
        <fullName evidence="12">Cardiolipin synthase</fullName>
        <ecNumber evidence="12">2.7.8.-</ecNumber>
    </recommendedName>
</protein>
<evidence type="ECO:0000256" key="7">
    <source>
        <dbReference type="ARBA" id="ARBA00022989"/>
    </source>
</evidence>
<comment type="subcellular location">
    <subcellularLocation>
        <location evidence="1">Cell membrane</location>
        <topology evidence="1">Multi-pass membrane protein</topology>
    </subcellularLocation>
</comment>
<keyword evidence="11" id="KW-1208">Phospholipid metabolism</keyword>
<feature type="transmembrane region" description="Helical" evidence="13">
    <location>
        <begin position="35"/>
        <end position="57"/>
    </location>
</feature>
<dbReference type="Proteomes" id="UP000823638">
    <property type="component" value="Unassembled WGS sequence"/>
</dbReference>
<dbReference type="PANTHER" id="PTHR21248">
    <property type="entry name" value="CARDIOLIPIN SYNTHASE"/>
    <property type="match status" value="1"/>
</dbReference>
<keyword evidence="10" id="KW-0594">Phospholipid biosynthesis</keyword>
<feature type="transmembrane region" description="Helical" evidence="13">
    <location>
        <begin position="6"/>
        <end position="23"/>
    </location>
</feature>
<dbReference type="Pfam" id="PF13091">
    <property type="entry name" value="PLDc_2"/>
    <property type="match status" value="2"/>
</dbReference>
<keyword evidence="7 13" id="KW-1133">Transmembrane helix</keyword>
<evidence type="ECO:0000256" key="1">
    <source>
        <dbReference type="ARBA" id="ARBA00004651"/>
    </source>
</evidence>
<organism evidence="15 16">
    <name type="scientific">Candidatus Gallitreponema excrementavium</name>
    <dbReference type="NCBI Taxonomy" id="2840840"/>
    <lineage>
        <taxon>Bacteria</taxon>
        <taxon>Pseudomonadati</taxon>
        <taxon>Spirochaetota</taxon>
        <taxon>Spirochaetia</taxon>
        <taxon>Spirochaetales</taxon>
        <taxon>Candidatus Gallitreponema</taxon>
    </lineage>
</organism>
<keyword evidence="9 13" id="KW-0472">Membrane</keyword>
<dbReference type="EC" id="2.7.8.-" evidence="12"/>
<keyword evidence="2" id="KW-1003">Cell membrane</keyword>
<dbReference type="Pfam" id="PF13396">
    <property type="entry name" value="PLDc_N"/>
    <property type="match status" value="1"/>
</dbReference>
<dbReference type="CDD" id="cd09112">
    <property type="entry name" value="PLDc_CLS_2"/>
    <property type="match status" value="1"/>
</dbReference>
<comment type="caution">
    <text evidence="15">The sequence shown here is derived from an EMBL/GenBank/DDBJ whole genome shotgun (WGS) entry which is preliminary data.</text>
</comment>
<evidence type="ECO:0000256" key="8">
    <source>
        <dbReference type="ARBA" id="ARBA00023098"/>
    </source>
</evidence>
<keyword evidence="6" id="KW-0677">Repeat</keyword>
<evidence type="ECO:0000256" key="12">
    <source>
        <dbReference type="NCBIfam" id="TIGR04265"/>
    </source>
</evidence>
<dbReference type="InterPro" id="IPR022924">
    <property type="entry name" value="Cardiolipin_synthase"/>
</dbReference>
<dbReference type="GO" id="GO:0008808">
    <property type="term" value="F:cardiolipin synthase activity"/>
    <property type="evidence" value="ECO:0007669"/>
    <property type="project" value="UniProtKB-UniRule"/>
</dbReference>
<keyword evidence="8" id="KW-0443">Lipid metabolism</keyword>
<gene>
    <name evidence="15" type="primary">cls</name>
    <name evidence="15" type="ORF">IAA81_08615</name>
</gene>
<dbReference type="Gene3D" id="3.30.870.10">
    <property type="entry name" value="Endonuclease Chain A"/>
    <property type="match status" value="2"/>
</dbReference>
<evidence type="ECO:0000256" key="6">
    <source>
        <dbReference type="ARBA" id="ARBA00022737"/>
    </source>
</evidence>
<dbReference type="InterPro" id="IPR001736">
    <property type="entry name" value="PLipase_D/transphosphatidylase"/>
</dbReference>
<keyword evidence="3" id="KW-0444">Lipid biosynthesis</keyword>
<evidence type="ECO:0000256" key="5">
    <source>
        <dbReference type="ARBA" id="ARBA00022692"/>
    </source>
</evidence>
<evidence type="ECO:0000256" key="4">
    <source>
        <dbReference type="ARBA" id="ARBA00022679"/>
    </source>
</evidence>
<sequence>MPSVLLYFMYSLNIIFFIFVLFFENNNPKTRTAWLLIFVLLPGIGVFFYILLSGHFFTSNKKMLKASKQSEKILMDYFADNNKYLNGNICNNPDIAGDYKQLIIHNAFYGKAPLTVNNSFEIFTSGKDKFKSLFNEIENAKKSIYLEYFIFRKDKTGRELLRLLEKKAREGITVRLLFDDMGSILTPLSFFLPLIKAGGKVSSFAPVRFGIIARINYRNHRKIAVIDDKTAYTGGINIGDEYANISDKKPEINWRDTSVKITGDAVFFLQKQFLIDWFSCQIRKNGSIEQELKELLSGSDTRGKAGEDNIALQVVSSGPDDTENDEIEDSLIRLIFSAKKTLYIQSPYLTPDEKFFSAIKNAVNSGVDVRIMVPEKFDKWYVACAAYTNIPKFLKIGVKVYRYKDFIHSKTFVADSEAGSIGSTNIDSRSFSLHYETNVFFFNKEAGKLCTEIFMKDIESCEEDYLEWYTKKGVFIKALWGFASLFSPIM</sequence>
<evidence type="ECO:0000256" key="9">
    <source>
        <dbReference type="ARBA" id="ARBA00023136"/>
    </source>
</evidence>
<feature type="domain" description="PLD phosphodiesterase" evidence="14">
    <location>
        <begin position="215"/>
        <end position="242"/>
    </location>
</feature>
<dbReference type="AlphaFoldDB" id="A0A9D9N302"/>
<dbReference type="GO" id="GO:0032049">
    <property type="term" value="P:cardiolipin biosynthetic process"/>
    <property type="evidence" value="ECO:0007669"/>
    <property type="project" value="UniProtKB-UniRule"/>
</dbReference>
<feature type="domain" description="PLD phosphodiesterase" evidence="14">
    <location>
        <begin position="403"/>
        <end position="430"/>
    </location>
</feature>